<dbReference type="PROSITE" id="PS51257">
    <property type="entry name" value="PROKAR_LIPOPROTEIN"/>
    <property type="match status" value="1"/>
</dbReference>
<reference evidence="1" key="1">
    <citation type="submission" date="2014-11" db="EMBL/GenBank/DDBJ databases">
        <authorList>
            <person name="Amaro Gonzalez C."/>
        </authorList>
    </citation>
    <scope>NUCLEOTIDE SEQUENCE</scope>
</reference>
<name>A0A0E9P7U2_ANGAN</name>
<organism evidence="1">
    <name type="scientific">Anguilla anguilla</name>
    <name type="common">European freshwater eel</name>
    <name type="synonym">Muraena anguilla</name>
    <dbReference type="NCBI Taxonomy" id="7936"/>
    <lineage>
        <taxon>Eukaryota</taxon>
        <taxon>Metazoa</taxon>
        <taxon>Chordata</taxon>
        <taxon>Craniata</taxon>
        <taxon>Vertebrata</taxon>
        <taxon>Euteleostomi</taxon>
        <taxon>Actinopterygii</taxon>
        <taxon>Neopterygii</taxon>
        <taxon>Teleostei</taxon>
        <taxon>Anguilliformes</taxon>
        <taxon>Anguillidae</taxon>
        <taxon>Anguilla</taxon>
    </lineage>
</organism>
<evidence type="ECO:0000313" key="1">
    <source>
        <dbReference type="EMBL" id="JAG99917.1"/>
    </source>
</evidence>
<sequence length="39" mass="4528">MHLKLHVQLQALFGCIFLCDYFCKGHLPNVKIDALLQEQ</sequence>
<proteinExistence type="predicted"/>
<accession>A0A0E9P7U2</accession>
<reference evidence="1" key="2">
    <citation type="journal article" date="2015" name="Fish Shellfish Immunol.">
        <title>Early steps in the European eel (Anguilla anguilla)-Vibrio vulnificus interaction in the gills: Role of the RtxA13 toxin.</title>
        <authorList>
            <person name="Callol A."/>
            <person name="Pajuelo D."/>
            <person name="Ebbesson L."/>
            <person name="Teles M."/>
            <person name="MacKenzie S."/>
            <person name="Amaro C."/>
        </authorList>
    </citation>
    <scope>NUCLEOTIDE SEQUENCE</scope>
</reference>
<dbReference type="EMBL" id="GBXM01108659">
    <property type="protein sequence ID" value="JAG99917.1"/>
    <property type="molecule type" value="Transcribed_RNA"/>
</dbReference>
<dbReference type="AlphaFoldDB" id="A0A0E9P7U2"/>
<protein>
    <submittedName>
        <fullName evidence="1">Uncharacterized protein</fullName>
    </submittedName>
</protein>